<keyword evidence="3" id="KW-1185">Reference proteome</keyword>
<evidence type="ECO:0000256" key="1">
    <source>
        <dbReference type="SAM" id="Phobius"/>
    </source>
</evidence>
<accession>A0ABY8AUB6</accession>
<feature type="transmembrane region" description="Helical" evidence="1">
    <location>
        <begin position="232"/>
        <end position="255"/>
    </location>
</feature>
<reference evidence="2 3" key="1">
    <citation type="submission" date="2023-02" db="EMBL/GenBank/DDBJ databases">
        <title>Genome Sequence of L. cardiaca H63T.</title>
        <authorList>
            <person name="Lopez A.E."/>
            <person name="Cianciotto N.P."/>
        </authorList>
    </citation>
    <scope>NUCLEOTIDE SEQUENCE [LARGE SCALE GENOMIC DNA]</scope>
    <source>
        <strain evidence="2 3">H63</strain>
    </source>
</reference>
<dbReference type="Proteomes" id="UP001222087">
    <property type="component" value="Chromosome"/>
</dbReference>
<name>A0ABY8AUB6_9GAMM</name>
<organism evidence="2 3">
    <name type="scientific">Legionella cardiaca</name>
    <dbReference type="NCBI Taxonomy" id="1071983"/>
    <lineage>
        <taxon>Bacteria</taxon>
        <taxon>Pseudomonadati</taxon>
        <taxon>Pseudomonadota</taxon>
        <taxon>Gammaproteobacteria</taxon>
        <taxon>Legionellales</taxon>
        <taxon>Legionellaceae</taxon>
        <taxon>Legionella</taxon>
    </lineage>
</organism>
<evidence type="ECO:0008006" key="4">
    <source>
        <dbReference type="Google" id="ProtNLM"/>
    </source>
</evidence>
<sequence>MPNRISSPRAFSQLCEKANFSIFNNTFTIFPKPTGKKRVPFQSIWGQICLEINTYAFDDEESNKLLLEADVLRWVHREDADHHLFHQDGLFDIEEDHYHAQFALPIDEEKLMQILGVLKKYNVIKETEEAQFIENFHLANCLDADWGANFDNELTTLKKKTKKLEEKASDNSDYTEAAKQARALCTKLENGYRDFRQNRTLISFQQFQRETLDAIDDAKRSVLKDHRGWGEVLANLALAAAMLIIPYLVIGFYNYSKGKDFMFFKTETDSFSKLKALAAAVPKQEVSDISRYS</sequence>
<proteinExistence type="predicted"/>
<keyword evidence="1" id="KW-1133">Transmembrane helix</keyword>
<dbReference type="RefSeq" id="WP_275088919.1">
    <property type="nucleotide sequence ID" value="NZ_CP119078.1"/>
</dbReference>
<keyword evidence="1" id="KW-0812">Transmembrane</keyword>
<gene>
    <name evidence="2" type="ORF">PXX05_14580</name>
</gene>
<keyword evidence="1" id="KW-0472">Membrane</keyword>
<protein>
    <recommendedName>
        <fullName evidence="4">Ankyrin repeat protein</fullName>
    </recommendedName>
</protein>
<evidence type="ECO:0000313" key="3">
    <source>
        <dbReference type="Proteomes" id="UP001222087"/>
    </source>
</evidence>
<evidence type="ECO:0000313" key="2">
    <source>
        <dbReference type="EMBL" id="WED43105.1"/>
    </source>
</evidence>
<dbReference type="EMBL" id="CP119078">
    <property type="protein sequence ID" value="WED43105.1"/>
    <property type="molecule type" value="Genomic_DNA"/>
</dbReference>